<proteinExistence type="predicted"/>
<dbReference type="Gene3D" id="1.10.10.60">
    <property type="entry name" value="Homeodomain-like"/>
    <property type="match status" value="1"/>
</dbReference>
<dbReference type="InterPro" id="IPR018060">
    <property type="entry name" value="HTH_AraC"/>
</dbReference>
<evidence type="ECO:0000259" key="2">
    <source>
        <dbReference type="PROSITE" id="PS01124"/>
    </source>
</evidence>
<organism evidence="3 4">
    <name type="scientific">Neoroseomonas terrae</name>
    <dbReference type="NCBI Taxonomy" id="424799"/>
    <lineage>
        <taxon>Bacteria</taxon>
        <taxon>Pseudomonadati</taxon>
        <taxon>Pseudomonadota</taxon>
        <taxon>Alphaproteobacteria</taxon>
        <taxon>Acetobacterales</taxon>
        <taxon>Acetobacteraceae</taxon>
        <taxon>Neoroseomonas</taxon>
    </lineage>
</organism>
<protein>
    <submittedName>
        <fullName evidence="3">Helix-turn-helix domain-containing protein</fullName>
    </submittedName>
</protein>
<gene>
    <name evidence="3" type="ORF">GXW78_26540</name>
</gene>
<accession>A0ABS5EQD0</accession>
<dbReference type="EMBL" id="JAAEDI010000043">
    <property type="protein sequence ID" value="MBR0653239.1"/>
    <property type="molecule type" value="Genomic_DNA"/>
</dbReference>
<name>A0ABS5EQD0_9PROT</name>
<feature type="region of interest" description="Disordered" evidence="1">
    <location>
        <begin position="109"/>
        <end position="169"/>
    </location>
</feature>
<keyword evidence="4" id="KW-1185">Reference proteome</keyword>
<sequence length="169" mass="18241">MGRHDGGGTCGCKRACRSTLQRHFPAYFGRGPLEHHERMQLVAVRDALLASRGSAAIVTGIATAFGFTHLGKFAALSKQHFNEPPFATIARIARPEPYPAAGLAAIVDEPDSAGRSEPKLHIDLPLPAEPSRRHQLPADQPLSGKVRRWPPQRPAKTGARFSRNAASPS</sequence>
<dbReference type="PROSITE" id="PS01124">
    <property type="entry name" value="HTH_ARAC_FAMILY_2"/>
    <property type="match status" value="1"/>
</dbReference>
<evidence type="ECO:0000313" key="3">
    <source>
        <dbReference type="EMBL" id="MBR0653239.1"/>
    </source>
</evidence>
<dbReference type="Proteomes" id="UP000698752">
    <property type="component" value="Unassembled WGS sequence"/>
</dbReference>
<feature type="domain" description="HTH araC/xylS-type" evidence="2">
    <location>
        <begin position="17"/>
        <end position="91"/>
    </location>
</feature>
<feature type="compositionally biased region" description="Basic and acidic residues" evidence="1">
    <location>
        <begin position="112"/>
        <end position="122"/>
    </location>
</feature>
<dbReference type="Pfam" id="PF12833">
    <property type="entry name" value="HTH_18"/>
    <property type="match status" value="1"/>
</dbReference>
<reference evidence="4" key="1">
    <citation type="journal article" date="2021" name="Syst. Appl. Microbiol.">
        <title>Roseomonas hellenica sp. nov., isolated from roots of wild-growing Alkanna tinctoria.</title>
        <authorList>
            <person name="Rat A."/>
            <person name="Naranjo H.D."/>
            <person name="Lebbe L."/>
            <person name="Cnockaert M."/>
            <person name="Krigas N."/>
            <person name="Grigoriadou K."/>
            <person name="Maloupa E."/>
            <person name="Willems A."/>
        </authorList>
    </citation>
    <scope>NUCLEOTIDE SEQUENCE [LARGE SCALE GENOMIC DNA]</scope>
    <source>
        <strain evidence="4">LMG 31159</strain>
    </source>
</reference>
<evidence type="ECO:0000256" key="1">
    <source>
        <dbReference type="SAM" id="MobiDB-lite"/>
    </source>
</evidence>
<comment type="caution">
    <text evidence="3">The sequence shown here is derived from an EMBL/GenBank/DDBJ whole genome shotgun (WGS) entry which is preliminary data.</text>
</comment>
<evidence type="ECO:0000313" key="4">
    <source>
        <dbReference type="Proteomes" id="UP000698752"/>
    </source>
</evidence>